<dbReference type="Proteomes" id="UP000825729">
    <property type="component" value="Unassembled WGS sequence"/>
</dbReference>
<protein>
    <recommendedName>
        <fullName evidence="1">N-acetyltransferase domain-containing protein</fullName>
    </recommendedName>
</protein>
<accession>A0AAV7EXH8</accession>
<keyword evidence="3" id="KW-1185">Reference proteome</keyword>
<dbReference type="PROSITE" id="PS51186">
    <property type="entry name" value="GNAT"/>
    <property type="match status" value="1"/>
</dbReference>
<name>A0AAV7EXH8_ARIFI</name>
<reference evidence="2 3" key="1">
    <citation type="submission" date="2021-07" db="EMBL/GenBank/DDBJ databases">
        <title>The Aristolochia fimbriata genome: insights into angiosperm evolution, floral development and chemical biosynthesis.</title>
        <authorList>
            <person name="Jiao Y."/>
        </authorList>
    </citation>
    <scope>NUCLEOTIDE SEQUENCE [LARGE SCALE GENOMIC DNA]</scope>
    <source>
        <strain evidence="2">IBCAS-2021</strain>
        <tissue evidence="2">Leaf</tissue>
    </source>
</reference>
<gene>
    <name evidence="2" type="ORF">H6P81_006451</name>
</gene>
<evidence type="ECO:0000313" key="3">
    <source>
        <dbReference type="Proteomes" id="UP000825729"/>
    </source>
</evidence>
<proteinExistence type="predicted"/>
<evidence type="ECO:0000259" key="1">
    <source>
        <dbReference type="PROSITE" id="PS51186"/>
    </source>
</evidence>
<organism evidence="2 3">
    <name type="scientific">Aristolochia fimbriata</name>
    <name type="common">White veined hardy Dutchman's pipe vine</name>
    <dbReference type="NCBI Taxonomy" id="158543"/>
    <lineage>
        <taxon>Eukaryota</taxon>
        <taxon>Viridiplantae</taxon>
        <taxon>Streptophyta</taxon>
        <taxon>Embryophyta</taxon>
        <taxon>Tracheophyta</taxon>
        <taxon>Spermatophyta</taxon>
        <taxon>Magnoliopsida</taxon>
        <taxon>Magnoliidae</taxon>
        <taxon>Piperales</taxon>
        <taxon>Aristolochiaceae</taxon>
        <taxon>Aristolochia</taxon>
    </lineage>
</organism>
<dbReference type="GO" id="GO:0016747">
    <property type="term" value="F:acyltransferase activity, transferring groups other than amino-acyl groups"/>
    <property type="evidence" value="ECO:0007669"/>
    <property type="project" value="InterPro"/>
</dbReference>
<dbReference type="InterPro" id="IPR000182">
    <property type="entry name" value="GNAT_dom"/>
</dbReference>
<dbReference type="PANTHER" id="PTHR47370:SF1">
    <property type="entry name" value="ACYL-COA N-ACYLTRANSFERASES (NAT) SUPERFAMILY PROTEIN"/>
    <property type="match status" value="1"/>
</dbReference>
<dbReference type="AlphaFoldDB" id="A0AAV7EXH8"/>
<dbReference type="InterPro" id="IPR016181">
    <property type="entry name" value="Acyl_CoA_acyltransferase"/>
</dbReference>
<evidence type="ECO:0000313" key="2">
    <source>
        <dbReference type="EMBL" id="KAG9453547.1"/>
    </source>
</evidence>
<sequence>MAPGLEEIEIRSFDKQRDDAARVEALEKKCEVGPRDLVIDTMGDPMCRVRNSPQSKMLVAELGEELVGVVRGSIKMVTLKSSSCGMAKVGFVLGLRVSPLHRRRGIGLRMVQSLEDWFRINSVDYAYMATEKDNRASLRLFMDKLGYVMFRTPAVLVNPVTRRPARISGKVEIRKIEAEQAECLYRRFMGSVDLFPHDIDAVLKNKLSLGTWVCYPKGEYSWKEEDAGGGDEPLLIPSSSWAMLSVWNCGDVFKIKVGRGRASSNIAFKILSFIDRALPCLRLPSVPDFSGSFGVYFVYGVHGEGPQAGLLAKSLCQFAHNMAADESGDCKAVVVATGGGDPMKRCIPHWKMLSCPEDMWCIKPLINHDDMKKTQSEGAAAAAAEKGAALFVDPREV</sequence>
<dbReference type="Gene3D" id="3.40.630.30">
    <property type="match status" value="1"/>
</dbReference>
<feature type="domain" description="N-acetyltransferase" evidence="1">
    <location>
        <begin position="8"/>
        <end position="161"/>
    </location>
</feature>
<comment type="caution">
    <text evidence="2">The sequence shown here is derived from an EMBL/GenBank/DDBJ whole genome shotgun (WGS) entry which is preliminary data.</text>
</comment>
<dbReference type="PANTHER" id="PTHR47370">
    <property type="entry name" value="ACYL-COA N-ACYLTRANSFERASES (NAT) SUPERFAMILY PROTEIN"/>
    <property type="match status" value="1"/>
</dbReference>
<dbReference type="CDD" id="cd04301">
    <property type="entry name" value="NAT_SF"/>
    <property type="match status" value="1"/>
</dbReference>
<dbReference type="SUPFAM" id="SSF55729">
    <property type="entry name" value="Acyl-CoA N-acyltransferases (Nat)"/>
    <property type="match status" value="1"/>
</dbReference>
<dbReference type="InterPro" id="IPR052810">
    <property type="entry name" value="Plant_NAT"/>
</dbReference>
<dbReference type="Pfam" id="PF00583">
    <property type="entry name" value="Acetyltransf_1"/>
    <property type="match status" value="1"/>
</dbReference>
<dbReference type="EMBL" id="JAINDJ010000003">
    <property type="protein sequence ID" value="KAG9453547.1"/>
    <property type="molecule type" value="Genomic_DNA"/>
</dbReference>